<evidence type="ECO:0000256" key="2">
    <source>
        <dbReference type="ARBA" id="ARBA00006075"/>
    </source>
</evidence>
<reference evidence="9" key="1">
    <citation type="journal article" date="2013" name="Genome Biol. Evol.">
        <title>Punctuated emergences of genetic and phenotypic innovations in eumetazoan, bilaterian, euteleostome, and hominidae ancestors.</title>
        <authorList>
            <person name="Wenger Y."/>
            <person name="Galliot B."/>
        </authorList>
    </citation>
    <scope>NUCLEOTIDE SEQUENCE</scope>
    <source>
        <tissue evidence="9">Whole animals</tissue>
    </source>
</reference>
<evidence type="ECO:0000259" key="8">
    <source>
        <dbReference type="Pfam" id="PF07962"/>
    </source>
</evidence>
<feature type="domain" description="Chromosome segregation in meiosis protein 3" evidence="8">
    <location>
        <begin position="61"/>
        <end position="143"/>
    </location>
</feature>
<evidence type="ECO:0000256" key="5">
    <source>
        <dbReference type="ARBA" id="ARBA00023306"/>
    </source>
</evidence>
<evidence type="ECO:0000313" key="9">
    <source>
        <dbReference type="EMBL" id="CDG67616.1"/>
    </source>
</evidence>
<sequence>IHYLFNMISDEENQLVVDENPVNAEDLFGEDLETSTANKEAGVTIAEQKKKRIINRLPPLNQAWLLDEKHEGISKVNSYFKGIKLKSSRGHELANLKVILKRYEYWAQQCYPKLCFQDFVEKVEMLSGKKEIRNFLQQNRNENQNTPDFLLTNKLSLRTDSEILFGGDSPQKLNQPIVTPDESFLITEDLRQTISRKREEAIAKRKLKLEQSMNQPSEENASNFTNDGAHEDLEIIHGDDLVIDTEY</sequence>
<keyword evidence="3 6" id="KW-0227">DNA damage</keyword>
<proteinExistence type="evidence at transcript level"/>
<dbReference type="GO" id="GO:0031298">
    <property type="term" value="C:replication fork protection complex"/>
    <property type="evidence" value="ECO:0007669"/>
    <property type="project" value="TreeGrafter"/>
</dbReference>
<dbReference type="Pfam" id="PF07962">
    <property type="entry name" value="Swi3"/>
    <property type="match status" value="1"/>
</dbReference>
<dbReference type="OrthoDB" id="437078at2759"/>
<dbReference type="PANTHER" id="PTHR13220">
    <property type="entry name" value="TIMELESS INTERACTING-RELATED"/>
    <property type="match status" value="1"/>
</dbReference>
<keyword evidence="4 6" id="KW-0539">Nucleus</keyword>
<dbReference type="PANTHER" id="PTHR13220:SF11">
    <property type="entry name" value="TIMELESS-INTERACTING PROTEIN"/>
    <property type="match status" value="1"/>
</dbReference>
<comment type="similarity">
    <text evidence="2 6">Belongs to the CSM3 family.</text>
</comment>
<organism evidence="9">
    <name type="scientific">Hydra vulgaris</name>
    <name type="common">Hydra</name>
    <name type="synonym">Hydra attenuata</name>
    <dbReference type="NCBI Taxonomy" id="6087"/>
    <lineage>
        <taxon>Eukaryota</taxon>
        <taxon>Metazoa</taxon>
        <taxon>Cnidaria</taxon>
        <taxon>Hydrozoa</taxon>
        <taxon>Hydroidolina</taxon>
        <taxon>Anthoathecata</taxon>
        <taxon>Aplanulata</taxon>
        <taxon>Hydridae</taxon>
        <taxon>Hydra</taxon>
    </lineage>
</organism>
<evidence type="ECO:0000256" key="6">
    <source>
        <dbReference type="RuleBase" id="RU366049"/>
    </source>
</evidence>
<name>T2M6F3_HYDVU</name>
<dbReference type="GO" id="GO:0003677">
    <property type="term" value="F:DNA binding"/>
    <property type="evidence" value="ECO:0007669"/>
    <property type="project" value="TreeGrafter"/>
</dbReference>
<evidence type="ECO:0000256" key="7">
    <source>
        <dbReference type="SAM" id="MobiDB-lite"/>
    </source>
</evidence>
<dbReference type="EMBL" id="HAAD01001384">
    <property type="protein sequence ID" value="CDG67616.1"/>
    <property type="molecule type" value="mRNA"/>
</dbReference>
<dbReference type="GO" id="GO:0031297">
    <property type="term" value="P:replication fork processing"/>
    <property type="evidence" value="ECO:0007669"/>
    <property type="project" value="UniProtKB-UniRule"/>
</dbReference>
<evidence type="ECO:0000256" key="1">
    <source>
        <dbReference type="ARBA" id="ARBA00004123"/>
    </source>
</evidence>
<comment type="subcellular location">
    <subcellularLocation>
        <location evidence="1 6">Nucleus</location>
    </subcellularLocation>
</comment>
<evidence type="ECO:0000256" key="4">
    <source>
        <dbReference type="ARBA" id="ARBA00023242"/>
    </source>
</evidence>
<feature type="region of interest" description="Disordered" evidence="7">
    <location>
        <begin position="208"/>
        <end position="231"/>
    </location>
</feature>
<dbReference type="GO" id="GO:0043111">
    <property type="term" value="P:replication fork arrest"/>
    <property type="evidence" value="ECO:0007669"/>
    <property type="project" value="TreeGrafter"/>
</dbReference>
<comment type="function">
    <text evidence="6">Plays an important role in the control of DNA replication and the maintenance of replication fork stability.</text>
</comment>
<feature type="non-terminal residue" evidence="9">
    <location>
        <position position="1"/>
    </location>
</feature>
<accession>T2M6F3</accession>
<dbReference type="GO" id="GO:0006974">
    <property type="term" value="P:DNA damage response"/>
    <property type="evidence" value="ECO:0007669"/>
    <property type="project" value="UniProtKB-KW"/>
</dbReference>
<feature type="compositionally biased region" description="Polar residues" evidence="7">
    <location>
        <begin position="211"/>
        <end position="226"/>
    </location>
</feature>
<dbReference type="GO" id="GO:0000076">
    <property type="term" value="P:DNA replication checkpoint signaling"/>
    <property type="evidence" value="ECO:0007669"/>
    <property type="project" value="UniProtKB-UniRule"/>
</dbReference>
<gene>
    <name evidence="9" type="primary">TIPIN</name>
</gene>
<dbReference type="InterPro" id="IPR012923">
    <property type="entry name" value="Csm3"/>
</dbReference>
<protein>
    <recommendedName>
        <fullName evidence="6">TIMELESS-interacting protein</fullName>
    </recommendedName>
</protein>
<dbReference type="AlphaFoldDB" id="T2M6F3"/>
<evidence type="ECO:0000256" key="3">
    <source>
        <dbReference type="ARBA" id="ARBA00022763"/>
    </source>
</evidence>
<keyword evidence="5 6" id="KW-0131">Cell cycle</keyword>
<dbReference type="InterPro" id="IPR040038">
    <property type="entry name" value="TIPIN/Csm3/Swi3"/>
</dbReference>